<dbReference type="PANTHER" id="PTHR42899:SF1">
    <property type="entry name" value="SPERMATOGENESIS-ASSOCIATED PROTEIN 20"/>
    <property type="match status" value="1"/>
</dbReference>
<dbReference type="Proteomes" id="UP000238164">
    <property type="component" value="Chromosome 1"/>
</dbReference>
<dbReference type="EC" id="2.7.4.9" evidence="3"/>
<dbReference type="InterPro" id="IPR024705">
    <property type="entry name" value="Ssp411"/>
</dbReference>
<feature type="compositionally biased region" description="Basic and acidic residues" evidence="1">
    <location>
        <begin position="618"/>
        <end position="630"/>
    </location>
</feature>
<dbReference type="OrthoDB" id="9762614at2"/>
<dbReference type="RefSeq" id="WP_105187358.1">
    <property type="nucleotide sequence ID" value="NZ_BAAAGO010000016.1"/>
</dbReference>
<dbReference type="PIRSF" id="PIRSF006402">
    <property type="entry name" value="UCP006402_thioredoxin"/>
    <property type="match status" value="1"/>
</dbReference>
<dbReference type="AlphaFoldDB" id="A0A2N9JLP4"/>
<dbReference type="GO" id="GO:0005975">
    <property type="term" value="P:carbohydrate metabolic process"/>
    <property type="evidence" value="ECO:0007669"/>
    <property type="project" value="InterPro"/>
</dbReference>
<dbReference type="SUPFAM" id="SSF52833">
    <property type="entry name" value="Thioredoxin-like"/>
    <property type="match status" value="1"/>
</dbReference>
<dbReference type="EMBL" id="LT985188">
    <property type="protein sequence ID" value="SPD88970.1"/>
    <property type="molecule type" value="Genomic_DNA"/>
</dbReference>
<sequence length="730" mass="77621">MTNHLASATSPYLLQHAGNPIDWWPWGEDAFEQARRRDVPILLSVGYAACHWCHVMAHESFEDPDVAALVNEHFVAIKVDREERPDVDAVYMKTTQALTGSGGWPMTVFLTPDGDPFFAGTYYPPQPAGGMPSFTQVLTALADAWATRRDEVLASAATIVAHVADEFNALPAPATIDLPTVLAKASADFDAVHGGFGRAPKFPTPGLIDALLVTGEPASVDAAQRTLEAMLRGGIHDQVGGGFHRYSVDAGWVVPHFEKMLYDNALLLGSYTRAWCRTADHDHGLRVLFERAVRGVVRFLADDLQIEGGGFASSLDADSCDIRGMVHEGIYYVWSPELLVDALGESDAEWAAGVFHVTEVGTFEHGLSTLQLRGTPDWARLDGVLDRLREVRSTRFAPARDDKLVAAWNGFAIDALVNAAMVFGEPDWLTLAERAAGATWALWTGDELRRTAIDGVPGDAPGMAEDYGALALGLARLAGATGSSVWLDRAVSLLNGALARFDAGDGGFFDAPATDGLRPFARARDTSDNPTPSGTACLVTVLRLVALLADRADFADRADAAARTVHGMVEAAPRFAGWALADALIADQGRGGLTPAVAVIVTPPQSGQGDSEPGEPSSESRHPGERRDLPTDASSESLPTEASSESRDPGERRDLPTEVGGVSALAQAAWRMAPSGTAIVAGPEGTRGFAQHFDDRPAGAGGIAYVCRGTVCFAPASTIKGLRTALWQRA</sequence>
<evidence type="ECO:0000313" key="3">
    <source>
        <dbReference type="EMBL" id="SPD88970.1"/>
    </source>
</evidence>
<keyword evidence="4" id="KW-1185">Reference proteome</keyword>
<keyword evidence="3" id="KW-0418">Kinase</keyword>
<evidence type="ECO:0000313" key="4">
    <source>
        <dbReference type="Proteomes" id="UP000238164"/>
    </source>
</evidence>
<evidence type="ECO:0000259" key="2">
    <source>
        <dbReference type="Pfam" id="PF03190"/>
    </source>
</evidence>
<protein>
    <submittedName>
        <fullName evidence="3">Thymidylate kinase</fullName>
        <ecNumber evidence="3">2.7.4.9</ecNumber>
    </submittedName>
</protein>
<organism evidence="3 4">
    <name type="scientific">Micropruina glycogenica</name>
    <dbReference type="NCBI Taxonomy" id="75385"/>
    <lineage>
        <taxon>Bacteria</taxon>
        <taxon>Bacillati</taxon>
        <taxon>Actinomycetota</taxon>
        <taxon>Actinomycetes</taxon>
        <taxon>Propionibacteriales</taxon>
        <taxon>Nocardioidaceae</taxon>
        <taxon>Micropruina</taxon>
    </lineage>
</organism>
<feature type="domain" description="Spermatogenesis-associated protein 20-like TRX" evidence="2">
    <location>
        <begin position="2"/>
        <end position="162"/>
    </location>
</feature>
<feature type="region of interest" description="Disordered" evidence="1">
    <location>
        <begin position="602"/>
        <end position="657"/>
    </location>
</feature>
<dbReference type="KEGG" id="mgg:MPLG2_3940"/>
<accession>A0A2N9JLP4</accession>
<dbReference type="GO" id="GO:0004798">
    <property type="term" value="F:dTMP kinase activity"/>
    <property type="evidence" value="ECO:0007669"/>
    <property type="project" value="UniProtKB-EC"/>
</dbReference>
<dbReference type="InterPro" id="IPR004879">
    <property type="entry name" value="Ssp411-like_TRX"/>
</dbReference>
<gene>
    <name evidence="3" type="ORF">MPLG2_3940</name>
</gene>
<dbReference type="SUPFAM" id="SSF48208">
    <property type="entry name" value="Six-hairpin glycosidases"/>
    <property type="match status" value="1"/>
</dbReference>
<dbReference type="Gene3D" id="3.40.30.10">
    <property type="entry name" value="Glutaredoxin"/>
    <property type="match status" value="1"/>
</dbReference>
<feature type="compositionally biased region" description="Basic and acidic residues" evidence="1">
    <location>
        <begin position="644"/>
        <end position="656"/>
    </location>
</feature>
<feature type="compositionally biased region" description="Low complexity" evidence="1">
    <location>
        <begin position="606"/>
        <end position="617"/>
    </location>
</feature>
<dbReference type="InterPro" id="IPR008928">
    <property type="entry name" value="6-hairpin_glycosidase_sf"/>
</dbReference>
<dbReference type="CDD" id="cd02955">
    <property type="entry name" value="SSP411"/>
    <property type="match status" value="1"/>
</dbReference>
<dbReference type="PANTHER" id="PTHR42899">
    <property type="entry name" value="SPERMATOGENESIS-ASSOCIATED PROTEIN 20"/>
    <property type="match status" value="1"/>
</dbReference>
<evidence type="ECO:0000256" key="1">
    <source>
        <dbReference type="SAM" id="MobiDB-lite"/>
    </source>
</evidence>
<dbReference type="Pfam" id="PF03190">
    <property type="entry name" value="Thioredox_DsbH"/>
    <property type="match status" value="1"/>
</dbReference>
<keyword evidence="3" id="KW-0808">Transferase</keyword>
<reference evidence="3 4" key="1">
    <citation type="submission" date="2018-02" db="EMBL/GenBank/DDBJ databases">
        <authorList>
            <person name="Cohen D.B."/>
            <person name="Kent A.D."/>
        </authorList>
    </citation>
    <scope>NUCLEOTIDE SEQUENCE [LARGE SCALE GENOMIC DNA]</scope>
    <source>
        <strain evidence="3">1</strain>
    </source>
</reference>
<dbReference type="InterPro" id="IPR036249">
    <property type="entry name" value="Thioredoxin-like_sf"/>
</dbReference>
<feature type="compositionally biased region" description="Polar residues" evidence="1">
    <location>
        <begin position="632"/>
        <end position="643"/>
    </location>
</feature>
<proteinExistence type="predicted"/>
<name>A0A2N9JLP4_9ACTN</name>